<reference evidence="2 3" key="1">
    <citation type="submission" date="2014-04" db="EMBL/GenBank/DDBJ databases">
        <authorList>
            <consortium name="DOE Joint Genome Institute"/>
            <person name="Kuo A."/>
            <person name="Ruytinx J."/>
            <person name="Rineau F."/>
            <person name="Colpaert J."/>
            <person name="Kohler A."/>
            <person name="Nagy L.G."/>
            <person name="Floudas D."/>
            <person name="Copeland A."/>
            <person name="Barry K.W."/>
            <person name="Cichocki N."/>
            <person name="Veneault-Fourrey C."/>
            <person name="LaButti K."/>
            <person name="Lindquist E.A."/>
            <person name="Lipzen A."/>
            <person name="Lundell T."/>
            <person name="Morin E."/>
            <person name="Murat C."/>
            <person name="Sun H."/>
            <person name="Tunlid A."/>
            <person name="Henrissat B."/>
            <person name="Grigoriev I.V."/>
            <person name="Hibbett D.S."/>
            <person name="Martin F."/>
            <person name="Nordberg H.P."/>
            <person name="Cantor M.N."/>
            <person name="Hua S.X."/>
        </authorList>
    </citation>
    <scope>NUCLEOTIDE SEQUENCE [LARGE SCALE GENOMIC DNA]</scope>
    <source>
        <strain evidence="2 3">UH-Slu-Lm8-n1</strain>
    </source>
</reference>
<dbReference type="EMBL" id="KN835162">
    <property type="protein sequence ID" value="KIK46225.1"/>
    <property type="molecule type" value="Genomic_DNA"/>
</dbReference>
<feature type="transmembrane region" description="Helical" evidence="1">
    <location>
        <begin position="12"/>
        <end position="39"/>
    </location>
</feature>
<accession>A0A0D0A7Z7</accession>
<gene>
    <name evidence="2" type="ORF">CY34DRAFT_450778</name>
</gene>
<protein>
    <submittedName>
        <fullName evidence="2">Uncharacterized protein</fullName>
    </submittedName>
</protein>
<dbReference type="OrthoDB" id="10304674at2759"/>
<dbReference type="HOGENOM" id="CLU_1653295_0_0_1"/>
<keyword evidence="1" id="KW-1133">Transmembrane helix</keyword>
<evidence type="ECO:0000256" key="1">
    <source>
        <dbReference type="SAM" id="Phobius"/>
    </source>
</evidence>
<keyword evidence="1" id="KW-0472">Membrane</keyword>
<dbReference type="Proteomes" id="UP000054485">
    <property type="component" value="Unassembled WGS sequence"/>
</dbReference>
<dbReference type="InParanoid" id="A0A0D0A7Z7"/>
<dbReference type="AlphaFoldDB" id="A0A0D0A7Z7"/>
<organism evidence="2 3">
    <name type="scientific">Suillus luteus UH-Slu-Lm8-n1</name>
    <dbReference type="NCBI Taxonomy" id="930992"/>
    <lineage>
        <taxon>Eukaryota</taxon>
        <taxon>Fungi</taxon>
        <taxon>Dikarya</taxon>
        <taxon>Basidiomycota</taxon>
        <taxon>Agaricomycotina</taxon>
        <taxon>Agaricomycetes</taxon>
        <taxon>Agaricomycetidae</taxon>
        <taxon>Boletales</taxon>
        <taxon>Suillineae</taxon>
        <taxon>Suillaceae</taxon>
        <taxon>Suillus</taxon>
    </lineage>
</organism>
<proteinExistence type="predicted"/>
<evidence type="ECO:0000313" key="2">
    <source>
        <dbReference type="EMBL" id="KIK46225.1"/>
    </source>
</evidence>
<sequence>MSSQKELRQSCALKIFLCSFSVFWLPLFEVPLLLVRVIAQLFIPIMSPQLFNGSKYVACTEQNRRVIIYCPDLLRRIKNYPLWCPTSSCSHRLFKPCLAPHDNKNACIDFLRMMFCRPSSRFRCDLLRAKVGPEYVYLPHKGKLGIQCSRFVITSQPFRP</sequence>
<name>A0A0D0A7Z7_9AGAM</name>
<reference evidence="3" key="2">
    <citation type="submission" date="2015-01" db="EMBL/GenBank/DDBJ databases">
        <title>Evolutionary Origins and Diversification of the Mycorrhizal Mutualists.</title>
        <authorList>
            <consortium name="DOE Joint Genome Institute"/>
            <consortium name="Mycorrhizal Genomics Consortium"/>
            <person name="Kohler A."/>
            <person name="Kuo A."/>
            <person name="Nagy L.G."/>
            <person name="Floudas D."/>
            <person name="Copeland A."/>
            <person name="Barry K.W."/>
            <person name="Cichocki N."/>
            <person name="Veneault-Fourrey C."/>
            <person name="LaButti K."/>
            <person name="Lindquist E.A."/>
            <person name="Lipzen A."/>
            <person name="Lundell T."/>
            <person name="Morin E."/>
            <person name="Murat C."/>
            <person name="Riley R."/>
            <person name="Ohm R."/>
            <person name="Sun H."/>
            <person name="Tunlid A."/>
            <person name="Henrissat B."/>
            <person name="Grigoriev I.V."/>
            <person name="Hibbett D.S."/>
            <person name="Martin F."/>
        </authorList>
    </citation>
    <scope>NUCLEOTIDE SEQUENCE [LARGE SCALE GENOMIC DNA]</scope>
    <source>
        <strain evidence="3">UH-Slu-Lm8-n1</strain>
    </source>
</reference>
<keyword evidence="1" id="KW-0812">Transmembrane</keyword>
<keyword evidence="3" id="KW-1185">Reference proteome</keyword>
<evidence type="ECO:0000313" key="3">
    <source>
        <dbReference type="Proteomes" id="UP000054485"/>
    </source>
</evidence>